<dbReference type="EMBL" id="CAJPWZ010000724">
    <property type="protein sequence ID" value="CAG2199805.1"/>
    <property type="molecule type" value="Genomic_DNA"/>
</dbReference>
<comment type="caution">
    <text evidence="2">The sequence shown here is derived from an EMBL/GenBank/DDBJ whole genome shotgun (WGS) entry which is preliminary data.</text>
</comment>
<dbReference type="OrthoDB" id="6127824at2759"/>
<gene>
    <name evidence="2" type="ORF">MEDL_14480</name>
</gene>
<reference evidence="2" key="1">
    <citation type="submission" date="2021-03" db="EMBL/GenBank/DDBJ databases">
        <authorList>
            <person name="Bekaert M."/>
        </authorList>
    </citation>
    <scope>NUCLEOTIDE SEQUENCE</scope>
</reference>
<protein>
    <submittedName>
        <fullName evidence="2">Uncharacterized protein</fullName>
    </submittedName>
</protein>
<evidence type="ECO:0000313" key="3">
    <source>
        <dbReference type="Proteomes" id="UP000683360"/>
    </source>
</evidence>
<feature type="region of interest" description="Disordered" evidence="1">
    <location>
        <begin position="1"/>
        <end position="23"/>
    </location>
</feature>
<name>A0A8S3QT17_MYTED</name>
<sequence length="262" mass="29875">MVTRSMSKRKHSGSVNDNANTKKLKVDLQNEHTTDNIKVKIEKELWQSENYVSPENKEGNVRPTHLEITESYIANLKDDDAFDSDEDNEQKPNLSFTKIEQNDISCEKRYDIVINTVCETVSESQTTSQNSYKSSTTGIDTLYSRISTFPSPETIKREKQPKTFPKLYRLLGELENKDNGLRAKNPLSSITVAEHVAYGSTGVKSKYISTYVAIIDLTKENIRKEYELRNNDNINEKFHKFAASHGEVLLEGYIPTDCIEHA</sequence>
<accession>A0A8S3QT17</accession>
<evidence type="ECO:0000313" key="2">
    <source>
        <dbReference type="EMBL" id="CAG2199805.1"/>
    </source>
</evidence>
<organism evidence="2 3">
    <name type="scientific">Mytilus edulis</name>
    <name type="common">Blue mussel</name>
    <dbReference type="NCBI Taxonomy" id="6550"/>
    <lineage>
        <taxon>Eukaryota</taxon>
        <taxon>Metazoa</taxon>
        <taxon>Spiralia</taxon>
        <taxon>Lophotrochozoa</taxon>
        <taxon>Mollusca</taxon>
        <taxon>Bivalvia</taxon>
        <taxon>Autobranchia</taxon>
        <taxon>Pteriomorphia</taxon>
        <taxon>Mytilida</taxon>
        <taxon>Mytiloidea</taxon>
        <taxon>Mytilidae</taxon>
        <taxon>Mytilinae</taxon>
        <taxon>Mytilus</taxon>
    </lineage>
</organism>
<feature type="compositionally biased region" description="Basic residues" evidence="1">
    <location>
        <begin position="1"/>
        <end position="12"/>
    </location>
</feature>
<dbReference type="AlphaFoldDB" id="A0A8S3QT17"/>
<dbReference type="Proteomes" id="UP000683360">
    <property type="component" value="Unassembled WGS sequence"/>
</dbReference>
<keyword evidence="3" id="KW-1185">Reference proteome</keyword>
<proteinExistence type="predicted"/>
<evidence type="ECO:0000256" key="1">
    <source>
        <dbReference type="SAM" id="MobiDB-lite"/>
    </source>
</evidence>